<dbReference type="EMBL" id="PDVP01000015">
    <property type="protein sequence ID" value="PHP65412.1"/>
    <property type="molecule type" value="Genomic_DNA"/>
</dbReference>
<protein>
    <recommendedName>
        <fullName evidence="2">DUF1468 domain-containing protein</fullName>
    </recommendedName>
</protein>
<evidence type="ECO:0000259" key="2">
    <source>
        <dbReference type="Pfam" id="PF07331"/>
    </source>
</evidence>
<keyword evidence="4" id="KW-1185">Reference proteome</keyword>
<sequence length="193" mass="20889">MTDHIDHVPTIADADAEAFEDEIIPEASHLATALFWGFALLALAALPLATSPGKRDLGWVQEPWSWPFVTLLTGLIGGLGPLRAYLRERSNPSFSQKARLAFDGMGRAMIYAGGFLLYIGGVSVVGFTLASLIFMQALLYVSGLRGTRWVLVGLAVVAAIVLAFRVGLGIWFPLPPVMQLFPDWVGNSLGEYL</sequence>
<feature type="transmembrane region" description="Helical" evidence="1">
    <location>
        <begin position="64"/>
        <end position="86"/>
    </location>
</feature>
<dbReference type="Proteomes" id="UP000221168">
    <property type="component" value="Unassembled WGS sequence"/>
</dbReference>
<dbReference type="Pfam" id="PF07331">
    <property type="entry name" value="TctB"/>
    <property type="match status" value="1"/>
</dbReference>
<keyword evidence="1" id="KW-0812">Transmembrane</keyword>
<name>A0A2G1QIS3_9HYPH</name>
<evidence type="ECO:0000256" key="1">
    <source>
        <dbReference type="SAM" id="Phobius"/>
    </source>
</evidence>
<evidence type="ECO:0000313" key="3">
    <source>
        <dbReference type="EMBL" id="PHP65412.1"/>
    </source>
</evidence>
<dbReference type="AlphaFoldDB" id="A0A2G1QIS3"/>
<feature type="domain" description="DUF1468" evidence="2">
    <location>
        <begin position="36"/>
        <end position="173"/>
    </location>
</feature>
<evidence type="ECO:0000313" key="4">
    <source>
        <dbReference type="Proteomes" id="UP000221168"/>
    </source>
</evidence>
<reference evidence="3 4" key="1">
    <citation type="submission" date="2017-10" db="EMBL/GenBank/DDBJ databases">
        <title>Sedimentibacterium mangrovi gen. nov., sp. nov., a novel member of family Phyllobacteriacea isolated from mangrove sediment.</title>
        <authorList>
            <person name="Liao H."/>
            <person name="Tian Y."/>
        </authorList>
    </citation>
    <scope>NUCLEOTIDE SEQUENCE [LARGE SCALE GENOMIC DNA]</scope>
    <source>
        <strain evidence="3 4">X9-2-2</strain>
    </source>
</reference>
<gene>
    <name evidence="3" type="ORF">CSC94_18805</name>
</gene>
<dbReference type="RefSeq" id="WP_099307926.1">
    <property type="nucleotide sequence ID" value="NZ_PDVP01000015.1"/>
</dbReference>
<accession>A0A2G1QIS3</accession>
<feature type="transmembrane region" description="Helical" evidence="1">
    <location>
        <begin position="149"/>
        <end position="172"/>
    </location>
</feature>
<dbReference type="InterPro" id="IPR009936">
    <property type="entry name" value="DUF1468"/>
</dbReference>
<proteinExistence type="predicted"/>
<comment type="caution">
    <text evidence="3">The sequence shown here is derived from an EMBL/GenBank/DDBJ whole genome shotgun (WGS) entry which is preliminary data.</text>
</comment>
<dbReference type="OrthoDB" id="8454209at2"/>
<keyword evidence="1" id="KW-1133">Transmembrane helix</keyword>
<keyword evidence="1" id="KW-0472">Membrane</keyword>
<feature type="transmembrane region" description="Helical" evidence="1">
    <location>
        <begin position="30"/>
        <end position="49"/>
    </location>
</feature>
<organism evidence="3 4">
    <name type="scientific">Zhengella mangrovi</name>
    <dbReference type="NCBI Taxonomy" id="1982044"/>
    <lineage>
        <taxon>Bacteria</taxon>
        <taxon>Pseudomonadati</taxon>
        <taxon>Pseudomonadota</taxon>
        <taxon>Alphaproteobacteria</taxon>
        <taxon>Hyphomicrobiales</taxon>
        <taxon>Notoacmeibacteraceae</taxon>
        <taxon>Zhengella</taxon>
    </lineage>
</organism>